<evidence type="ECO:0000256" key="1">
    <source>
        <dbReference type="SAM" id="MobiDB-lite"/>
    </source>
</evidence>
<feature type="region of interest" description="Disordered" evidence="1">
    <location>
        <begin position="113"/>
        <end position="204"/>
    </location>
</feature>
<feature type="compositionally biased region" description="Basic and acidic residues" evidence="1">
    <location>
        <begin position="37"/>
        <end position="54"/>
    </location>
</feature>
<accession>A0A167CMF1</accession>
<feature type="compositionally biased region" description="Basic residues" evidence="1">
    <location>
        <begin position="133"/>
        <end position="149"/>
    </location>
</feature>
<sequence length="204" mass="23125">MSFLLLTRRKDVVVRKRPTTVKVVVEACVQLSTRRMTENHTHVKQSDDGSRQAWREGAIGQTDRRPGSVRRRRSAPRIKTELVPYWSAHEAANCCLSTARDGWDLKGLNTCRPASAQERPQEEKALVLDRHDNRTRKPPFRLHPQHKTPHAPPEPAHDTTRQMTQAIRPPGQGPTLQSSRHGITPRHFASPARKPAGVFVMNPQ</sequence>
<evidence type="ECO:0000313" key="3">
    <source>
        <dbReference type="Proteomes" id="UP000243498"/>
    </source>
</evidence>
<feature type="compositionally biased region" description="Basic and acidic residues" evidence="1">
    <location>
        <begin position="119"/>
        <end position="132"/>
    </location>
</feature>
<feature type="region of interest" description="Disordered" evidence="1">
    <location>
        <begin position="37"/>
        <end position="75"/>
    </location>
</feature>
<reference evidence="2 3" key="1">
    <citation type="journal article" date="2016" name="Genome Biol. Evol.">
        <title>Divergent and convergent evolution of fungal pathogenicity.</title>
        <authorList>
            <person name="Shang Y."/>
            <person name="Xiao G."/>
            <person name="Zheng P."/>
            <person name="Cen K."/>
            <person name="Zhan S."/>
            <person name="Wang C."/>
        </authorList>
    </citation>
    <scope>NUCLEOTIDE SEQUENCE [LARGE SCALE GENOMIC DNA]</scope>
    <source>
        <strain evidence="2 3">RCEF 4871</strain>
    </source>
</reference>
<name>A0A167CMF1_METRR</name>
<organism evidence="2 3">
    <name type="scientific">Metarhizium rileyi (strain RCEF 4871)</name>
    <name type="common">Nomuraea rileyi</name>
    <dbReference type="NCBI Taxonomy" id="1649241"/>
    <lineage>
        <taxon>Eukaryota</taxon>
        <taxon>Fungi</taxon>
        <taxon>Dikarya</taxon>
        <taxon>Ascomycota</taxon>
        <taxon>Pezizomycotina</taxon>
        <taxon>Sordariomycetes</taxon>
        <taxon>Hypocreomycetidae</taxon>
        <taxon>Hypocreales</taxon>
        <taxon>Clavicipitaceae</taxon>
        <taxon>Metarhizium</taxon>
    </lineage>
</organism>
<dbReference type="Proteomes" id="UP000243498">
    <property type="component" value="Unassembled WGS sequence"/>
</dbReference>
<dbReference type="AlphaFoldDB" id="A0A167CMF1"/>
<comment type="caution">
    <text evidence="2">The sequence shown here is derived from an EMBL/GenBank/DDBJ whole genome shotgun (WGS) entry which is preliminary data.</text>
</comment>
<keyword evidence="3" id="KW-1185">Reference proteome</keyword>
<protein>
    <submittedName>
        <fullName evidence="2">Uncharacterized protein</fullName>
    </submittedName>
</protein>
<evidence type="ECO:0000313" key="2">
    <source>
        <dbReference type="EMBL" id="OAA41357.1"/>
    </source>
</evidence>
<gene>
    <name evidence="2" type="ORF">NOR_05435</name>
</gene>
<dbReference type="EMBL" id="AZHC01000016">
    <property type="protein sequence ID" value="OAA41357.1"/>
    <property type="molecule type" value="Genomic_DNA"/>
</dbReference>
<proteinExistence type="predicted"/>